<dbReference type="AlphaFoldDB" id="A0A368HHH7"/>
<evidence type="ECO:0000313" key="6">
    <source>
        <dbReference type="EMBL" id="RCN58816.1"/>
    </source>
</evidence>
<dbReference type="PANTHER" id="PTHR42659:SF2">
    <property type="entry name" value="XANTHINE DEHYDROGENASE SUBUNIT C-RELATED"/>
    <property type="match status" value="1"/>
</dbReference>
<keyword evidence="1" id="KW-0285">Flavoprotein</keyword>
<evidence type="ECO:0000256" key="1">
    <source>
        <dbReference type="ARBA" id="ARBA00022630"/>
    </source>
</evidence>
<reference evidence="6 7" key="1">
    <citation type="submission" date="2018-02" db="EMBL/GenBank/DDBJ databases">
        <title>Insights into the biology of acidophilic members of the Acidiferrobacteraceae family derived from comparative genomic analyses.</title>
        <authorList>
            <person name="Issotta F."/>
            <person name="Thyssen C."/>
            <person name="Mena C."/>
            <person name="Moya A."/>
            <person name="Bellenberg S."/>
            <person name="Sproer C."/>
            <person name="Covarrubias P.C."/>
            <person name="Sand W."/>
            <person name="Quatrini R."/>
            <person name="Vera M."/>
        </authorList>
    </citation>
    <scope>NUCLEOTIDE SEQUENCE [LARGE SCALE GENOMIC DNA]</scope>
    <source>
        <strain evidence="7">m-1</strain>
    </source>
</reference>
<dbReference type="Gene3D" id="3.30.390.50">
    <property type="entry name" value="CO dehydrogenase flavoprotein, C-terminal domain"/>
    <property type="match status" value="1"/>
</dbReference>
<keyword evidence="3" id="KW-0560">Oxidoreductase</keyword>
<sequence>MPRRIQGHGTAPGGDPGGDLCAVPPPQARHYFRKVGTRRAQAISKVGLAALLAGAPGAWQCVRFGFASVAATPILARALAAAITGAACGLPDDESLAEALGRDLAARDDTRSTAEYRRRVAMNLVREALAPWRHQGGFNASD</sequence>
<dbReference type="SUPFAM" id="SSF55447">
    <property type="entry name" value="CO dehydrogenase flavoprotein C-terminal domain-like"/>
    <property type="match status" value="1"/>
</dbReference>
<organism evidence="6 7">
    <name type="scientific">Acidiferrobacter thiooxydans</name>
    <dbReference type="NCBI Taxonomy" id="163359"/>
    <lineage>
        <taxon>Bacteria</taxon>
        <taxon>Pseudomonadati</taxon>
        <taxon>Pseudomonadota</taxon>
        <taxon>Gammaproteobacteria</taxon>
        <taxon>Acidiferrobacterales</taxon>
        <taxon>Acidiferrobacteraceae</taxon>
        <taxon>Acidiferrobacter</taxon>
    </lineage>
</organism>
<feature type="region of interest" description="Disordered" evidence="4">
    <location>
        <begin position="1"/>
        <end position="20"/>
    </location>
</feature>
<dbReference type="GO" id="GO:0016491">
    <property type="term" value="F:oxidoreductase activity"/>
    <property type="evidence" value="ECO:0007669"/>
    <property type="project" value="UniProtKB-KW"/>
</dbReference>
<dbReference type="InterPro" id="IPR051312">
    <property type="entry name" value="Diverse_Substr_Oxidored"/>
</dbReference>
<feature type="domain" description="CO dehydrogenase flavoprotein C-terminal" evidence="5">
    <location>
        <begin position="30"/>
        <end position="132"/>
    </location>
</feature>
<evidence type="ECO:0000256" key="3">
    <source>
        <dbReference type="ARBA" id="ARBA00023002"/>
    </source>
</evidence>
<dbReference type="EMBL" id="PSYR01000001">
    <property type="protein sequence ID" value="RCN58816.1"/>
    <property type="molecule type" value="Genomic_DNA"/>
</dbReference>
<dbReference type="Proteomes" id="UP000253250">
    <property type="component" value="Unassembled WGS sequence"/>
</dbReference>
<dbReference type="SMART" id="SM01092">
    <property type="entry name" value="CO_deh_flav_C"/>
    <property type="match status" value="1"/>
</dbReference>
<dbReference type="Pfam" id="PF03450">
    <property type="entry name" value="CO_deh_flav_C"/>
    <property type="match status" value="1"/>
</dbReference>
<evidence type="ECO:0000256" key="2">
    <source>
        <dbReference type="ARBA" id="ARBA00022827"/>
    </source>
</evidence>
<evidence type="ECO:0000313" key="7">
    <source>
        <dbReference type="Proteomes" id="UP000253250"/>
    </source>
</evidence>
<evidence type="ECO:0000256" key="4">
    <source>
        <dbReference type="SAM" id="MobiDB-lite"/>
    </source>
</evidence>
<dbReference type="InterPro" id="IPR036683">
    <property type="entry name" value="CO_DH_flav_C_dom_sf"/>
</dbReference>
<keyword evidence="7" id="KW-1185">Reference proteome</keyword>
<evidence type="ECO:0000259" key="5">
    <source>
        <dbReference type="SMART" id="SM01092"/>
    </source>
</evidence>
<comment type="caution">
    <text evidence="6">The sequence shown here is derived from an EMBL/GenBank/DDBJ whole genome shotgun (WGS) entry which is preliminary data.</text>
</comment>
<proteinExistence type="predicted"/>
<dbReference type="InterPro" id="IPR005107">
    <property type="entry name" value="CO_DH_flav_C"/>
</dbReference>
<keyword evidence="2" id="KW-0274">FAD</keyword>
<dbReference type="PANTHER" id="PTHR42659">
    <property type="entry name" value="XANTHINE DEHYDROGENASE SUBUNIT C-RELATED"/>
    <property type="match status" value="1"/>
</dbReference>
<name>A0A368HHH7_9GAMM</name>
<protein>
    <recommendedName>
        <fullName evidence="5">CO dehydrogenase flavoprotein C-terminal domain-containing protein</fullName>
    </recommendedName>
</protein>
<accession>A0A368HHH7</accession>
<gene>
    <name evidence="6" type="ORF">C4900_03390</name>
</gene>